<evidence type="ECO:0000256" key="1">
    <source>
        <dbReference type="SAM" id="Phobius"/>
    </source>
</evidence>
<name>A0A6C0CBA5_9ZZZZ</name>
<keyword evidence="1" id="KW-0812">Transmembrane</keyword>
<protein>
    <submittedName>
        <fullName evidence="2">Uncharacterized protein</fullName>
    </submittedName>
</protein>
<sequence length="88" mass="9896">MNVTSPSVLVNSFFPPQNDKNNNASVDITMDVFYIGTIIGLIVAFLVALIRIHYLCHKKQVRSNKANIVFENHTKVHELVKTNIELSA</sequence>
<dbReference type="AlphaFoldDB" id="A0A6C0CBA5"/>
<organism evidence="2">
    <name type="scientific">viral metagenome</name>
    <dbReference type="NCBI Taxonomy" id="1070528"/>
    <lineage>
        <taxon>unclassified sequences</taxon>
        <taxon>metagenomes</taxon>
        <taxon>organismal metagenomes</taxon>
    </lineage>
</organism>
<dbReference type="EMBL" id="MN739380">
    <property type="protein sequence ID" value="QHT01711.1"/>
    <property type="molecule type" value="Genomic_DNA"/>
</dbReference>
<proteinExistence type="predicted"/>
<feature type="transmembrane region" description="Helical" evidence="1">
    <location>
        <begin position="32"/>
        <end position="52"/>
    </location>
</feature>
<reference evidence="2" key="1">
    <citation type="journal article" date="2020" name="Nature">
        <title>Giant virus diversity and host interactions through global metagenomics.</title>
        <authorList>
            <person name="Schulz F."/>
            <person name="Roux S."/>
            <person name="Paez-Espino D."/>
            <person name="Jungbluth S."/>
            <person name="Walsh D.A."/>
            <person name="Denef V.J."/>
            <person name="McMahon K.D."/>
            <person name="Konstantinidis K.T."/>
            <person name="Eloe-Fadrosh E.A."/>
            <person name="Kyrpides N.C."/>
            <person name="Woyke T."/>
        </authorList>
    </citation>
    <scope>NUCLEOTIDE SEQUENCE</scope>
    <source>
        <strain evidence="2">GVMAG-M-3300020523-10</strain>
    </source>
</reference>
<accession>A0A6C0CBA5</accession>
<evidence type="ECO:0000313" key="2">
    <source>
        <dbReference type="EMBL" id="QHT01711.1"/>
    </source>
</evidence>
<keyword evidence="1" id="KW-0472">Membrane</keyword>
<keyword evidence="1" id="KW-1133">Transmembrane helix</keyword>